<dbReference type="OrthoDB" id="6502305at2"/>
<dbReference type="Gene3D" id="2.160.20.10">
    <property type="entry name" value="Single-stranded right-handed beta-helix, Pectin lyase-like"/>
    <property type="match status" value="1"/>
</dbReference>
<dbReference type="InterPro" id="IPR012334">
    <property type="entry name" value="Pectin_lyas_fold"/>
</dbReference>
<sequence>MIFDVVQYGAVGDGVTDDTANIQNAINSAIAAGGGIVYFPPGLTYMVTMLNIQHGLTIDGYGATIKRPPNQTKWTRTFTTYHGTYQGYRGPEDSTPLIIRGLTLDGNRANQGSYTNYELEQAHLVFLSGHHAEKGKLRVIIEDCLFKECVADAISVWKNTSVKISNCTAENCFRGSVVVTGGYSDVQVTNLKAYGDVHPTGIDVEVDSAGYGLTMRTEITMDNIYLEGDFDVAIKEGSMFLGSKIICKSPPFNLYAVDSMVKISDSVFHVGVKTGTANRLFAPHDVSFENCTFYADDASSDPSGTWVAGDHEIACINVYPYGKTNQTLKLLNCDFKAAASVEATDTIYAVYLEADLLQSNNRIILDGCSVSNAFDYGVYMKQGGNIAVKNSRLEANTSFYLGLSGSGYDFNVVLDGVEAVSPATLLQIVSSLSTSKLTTSNVMIDESINLLKTTYGLKNNVYAGGRTILGNSTPIGRSVPGLLNDVFRLKTPVPGQPFEWICTDSHHLAATWKVKTTIGA</sequence>
<dbReference type="AlphaFoldDB" id="A0A329MMC0"/>
<organism evidence="2 3">
    <name type="scientific">Paenibacillus contaminans</name>
    <dbReference type="NCBI Taxonomy" id="450362"/>
    <lineage>
        <taxon>Bacteria</taxon>
        <taxon>Bacillati</taxon>
        <taxon>Bacillota</taxon>
        <taxon>Bacilli</taxon>
        <taxon>Bacillales</taxon>
        <taxon>Paenibacillaceae</taxon>
        <taxon>Paenibacillus</taxon>
    </lineage>
</organism>
<evidence type="ECO:0000313" key="2">
    <source>
        <dbReference type="EMBL" id="RAV20762.1"/>
    </source>
</evidence>
<evidence type="ECO:0000259" key="1">
    <source>
        <dbReference type="Pfam" id="PF12708"/>
    </source>
</evidence>
<dbReference type="Pfam" id="PF12708">
    <property type="entry name" value="Pect-lyase_RHGA_epim"/>
    <property type="match status" value="1"/>
</dbReference>
<dbReference type="RefSeq" id="WP_113031621.1">
    <property type="nucleotide sequence ID" value="NZ_QMFB01000007.1"/>
</dbReference>
<dbReference type="SMART" id="SM00710">
    <property type="entry name" value="PbH1"/>
    <property type="match status" value="5"/>
</dbReference>
<dbReference type="SUPFAM" id="SSF51126">
    <property type="entry name" value="Pectin lyase-like"/>
    <property type="match status" value="2"/>
</dbReference>
<dbReference type="InterPro" id="IPR006626">
    <property type="entry name" value="PbH1"/>
</dbReference>
<dbReference type="InterPro" id="IPR011050">
    <property type="entry name" value="Pectin_lyase_fold/virulence"/>
</dbReference>
<evidence type="ECO:0000313" key="3">
    <source>
        <dbReference type="Proteomes" id="UP000250369"/>
    </source>
</evidence>
<accession>A0A329MMC0</accession>
<feature type="domain" description="Rhamnogalacturonase A/B/Epimerase-like pectate lyase" evidence="1">
    <location>
        <begin position="3"/>
        <end position="180"/>
    </location>
</feature>
<dbReference type="Proteomes" id="UP000250369">
    <property type="component" value="Unassembled WGS sequence"/>
</dbReference>
<comment type="caution">
    <text evidence="2">The sequence shown here is derived from an EMBL/GenBank/DDBJ whole genome shotgun (WGS) entry which is preliminary data.</text>
</comment>
<keyword evidence="3" id="KW-1185">Reference proteome</keyword>
<protein>
    <recommendedName>
        <fullName evidence="1">Rhamnogalacturonase A/B/Epimerase-like pectate lyase domain-containing protein</fullName>
    </recommendedName>
</protein>
<gene>
    <name evidence="2" type="ORF">DQG23_14780</name>
</gene>
<dbReference type="EMBL" id="QMFB01000007">
    <property type="protein sequence ID" value="RAV20762.1"/>
    <property type="molecule type" value="Genomic_DNA"/>
</dbReference>
<dbReference type="InterPro" id="IPR024535">
    <property type="entry name" value="RHGA/B-epi-like_pectate_lyase"/>
</dbReference>
<name>A0A329MMC0_9BACL</name>
<reference evidence="2 3" key="1">
    <citation type="journal article" date="2009" name="Int. J. Syst. Evol. Microbiol.">
        <title>Paenibacillus contaminans sp. nov., isolated from a contaminated laboratory plate.</title>
        <authorList>
            <person name="Chou J.H."/>
            <person name="Lee J.H."/>
            <person name="Lin M.C."/>
            <person name="Chang P.S."/>
            <person name="Arun A.B."/>
            <person name="Young C.C."/>
            <person name="Chen W.M."/>
        </authorList>
    </citation>
    <scope>NUCLEOTIDE SEQUENCE [LARGE SCALE GENOMIC DNA]</scope>
    <source>
        <strain evidence="2 3">CKOBP-6</strain>
    </source>
</reference>
<proteinExistence type="predicted"/>